<dbReference type="PRINTS" id="PR01483">
    <property type="entry name" value="FASYNTHASE"/>
</dbReference>
<organism evidence="3 4">
    <name type="scientific">Rhodococcus rhodnii</name>
    <dbReference type="NCBI Taxonomy" id="38312"/>
    <lineage>
        <taxon>Bacteria</taxon>
        <taxon>Bacillati</taxon>
        <taxon>Actinomycetota</taxon>
        <taxon>Actinomycetes</taxon>
        <taxon>Mycobacteriales</taxon>
        <taxon>Nocardiaceae</taxon>
        <taxon>Rhodococcus</taxon>
    </lineage>
</organism>
<dbReference type="AlphaFoldDB" id="A0A6P2CGE8"/>
<dbReference type="InterPro" id="IPR003965">
    <property type="entry name" value="Fatty_acid_synthase"/>
</dbReference>
<dbReference type="GO" id="GO:0004312">
    <property type="term" value="F:fatty acid synthase activity"/>
    <property type="evidence" value="ECO:0007669"/>
    <property type="project" value="InterPro"/>
</dbReference>
<feature type="domain" description="MaoC-like" evidence="2">
    <location>
        <begin position="182"/>
        <end position="267"/>
    </location>
</feature>
<dbReference type="Gene3D" id="3.10.129.10">
    <property type="entry name" value="Hotdog Thioesterase"/>
    <property type="match status" value="1"/>
</dbReference>
<proteinExistence type="inferred from homology"/>
<evidence type="ECO:0000259" key="2">
    <source>
        <dbReference type="Pfam" id="PF01575"/>
    </source>
</evidence>
<comment type="caution">
    <text evidence="3">The sequence shown here is derived from an EMBL/GenBank/DDBJ whole genome shotgun (WGS) entry which is preliminary data.</text>
</comment>
<evidence type="ECO:0000256" key="1">
    <source>
        <dbReference type="ARBA" id="ARBA00005254"/>
    </source>
</evidence>
<dbReference type="GO" id="GO:0005835">
    <property type="term" value="C:fatty acid synthase complex"/>
    <property type="evidence" value="ECO:0007669"/>
    <property type="project" value="InterPro"/>
</dbReference>
<dbReference type="EMBL" id="QRCM01000001">
    <property type="protein sequence ID" value="TXG90018.1"/>
    <property type="molecule type" value="Genomic_DNA"/>
</dbReference>
<dbReference type="RefSeq" id="WP_010837995.1">
    <property type="nucleotide sequence ID" value="NZ_QRCM01000001.1"/>
</dbReference>
<accession>A0A6P2CGE8</accession>
<dbReference type="GO" id="GO:0006633">
    <property type="term" value="P:fatty acid biosynthetic process"/>
    <property type="evidence" value="ECO:0007669"/>
    <property type="project" value="InterPro"/>
</dbReference>
<evidence type="ECO:0000313" key="3">
    <source>
        <dbReference type="EMBL" id="TXG90018.1"/>
    </source>
</evidence>
<protein>
    <submittedName>
        <fullName evidence="3">Dehydratase</fullName>
    </submittedName>
</protein>
<dbReference type="InterPro" id="IPR002539">
    <property type="entry name" value="MaoC-like_dom"/>
</dbReference>
<dbReference type="PANTHER" id="PTHR43841">
    <property type="entry name" value="3-HYDROXYACYL-THIOESTER DEHYDRATASE HTDX-RELATED"/>
    <property type="match status" value="1"/>
</dbReference>
<gene>
    <name evidence="3" type="ORF">DW322_07075</name>
</gene>
<name>A0A6P2CGE8_9NOCA</name>
<dbReference type="SUPFAM" id="SSF54637">
    <property type="entry name" value="Thioesterase/thiol ester dehydrase-isomerase"/>
    <property type="match status" value="2"/>
</dbReference>
<reference evidence="3 4" key="1">
    <citation type="submission" date="2018-07" db="EMBL/GenBank/DDBJ databases">
        <title>Genome sequence of Rhodococcus rhodnii ATCC 35071 from Rhodnius prolixus.</title>
        <authorList>
            <person name="Patel V."/>
            <person name="Vogel K.J."/>
        </authorList>
    </citation>
    <scope>NUCLEOTIDE SEQUENCE [LARGE SCALE GENOMIC DNA]</scope>
    <source>
        <strain evidence="3 4">ATCC 35071</strain>
    </source>
</reference>
<dbReference type="Pfam" id="PF01575">
    <property type="entry name" value="MaoC_dehydratas"/>
    <property type="match status" value="1"/>
</dbReference>
<dbReference type="Proteomes" id="UP000471120">
    <property type="component" value="Unassembled WGS sequence"/>
</dbReference>
<evidence type="ECO:0000313" key="4">
    <source>
        <dbReference type="Proteomes" id="UP000471120"/>
    </source>
</evidence>
<comment type="similarity">
    <text evidence="1">Belongs to the enoyl-CoA hydratase/isomerase family.</text>
</comment>
<sequence length="293" mass="31952">MAGDTIVLGGIPSTFDLYSRAVKSALPVIGAGGDSVPSTTLALKNFRVDRDNLAAYCKVTGLRLTDDLPLTYPFTLVFPIVMKLMVSEGFPFPAIGSVHAENVIEQYRPISTTSPLDIEVHAENLREHRKGMLIDVVSEVRVGRELVWRQVSSFLRQGHTSLSDQPRAVPKSDEVPPPPLRTLRVDQKTISRYAAVSGDRNPIHVSTLGAKAFGFPRTIAHGMWSAATILGTVEGRIPGAVTYSVRFGKPIVLPATLNLYADRVEHAEAGESGWNLAIRHPKKGYPHLTATLR</sequence>
<dbReference type="InterPro" id="IPR029069">
    <property type="entry name" value="HotDog_dom_sf"/>
</dbReference>
<dbReference type="PANTHER" id="PTHR43841:SF1">
    <property type="entry name" value="3-HYDROXYACYL-THIOESTER DEHYDRATASE X"/>
    <property type="match status" value="1"/>
</dbReference>